<comment type="caution">
    <text evidence="15">The sequence shown here is derived from an EMBL/GenBank/DDBJ whole genome shotgun (WGS) entry which is preliminary data.</text>
</comment>
<dbReference type="Proteomes" id="UP001209878">
    <property type="component" value="Unassembled WGS sequence"/>
</dbReference>
<dbReference type="SUPFAM" id="SSF53613">
    <property type="entry name" value="Ribokinase-like"/>
    <property type="match status" value="1"/>
</dbReference>
<keyword evidence="9" id="KW-0067">ATP-binding</keyword>
<keyword evidence="10" id="KW-0460">Magnesium</keyword>
<dbReference type="AlphaFoldDB" id="A0AAD9P1Q0"/>
<dbReference type="Pfam" id="PF00294">
    <property type="entry name" value="PfkB"/>
    <property type="match status" value="1"/>
</dbReference>
<sequence>MASVVAMCTARSVQHAVVSALGGGVRVQSLPSTRLTQVFRLICRHKSSHVSLLASCRQYTSDSAGKMSRLPEKVLMGIGNPLLDITISADEAFLQKYDLESNNAIVADKEKHAALFDDMVKNHTPAYGAGGATQNAIRVAQWMLQQPKVTTFLGCVGDDEEAHLLQHAAERDGVYVHYCVTDKDSTGICGAIITGEDRSLIANLGAAKHLSCDWLLQQDNWTLVKTAQFYYIAGFLYQTCPAAVHKIAEHASENNKTLAMNLSAPALCTYFSDPQINMMPYIDVLFGNGVEAEVFCKQLGIPIGNHANMALAVADLPKKNRDRSRIVVFTRGPRSTIVARDGKVTEYPILPIDKSTIKDTNGCGDAFVGGFLSQLVQGCPLEECVRCGNYAAHTILQYWGCNYPVTPDFK</sequence>
<dbReference type="CDD" id="cd01168">
    <property type="entry name" value="adenosine_kinase"/>
    <property type="match status" value="1"/>
</dbReference>
<protein>
    <recommendedName>
        <fullName evidence="12">Adenosine kinase</fullName>
        <ecNumber evidence="4">2.7.1.20</ecNumber>
    </recommendedName>
</protein>
<dbReference type="Gene3D" id="3.40.1190.20">
    <property type="match status" value="1"/>
</dbReference>
<evidence type="ECO:0000256" key="9">
    <source>
        <dbReference type="ARBA" id="ARBA00022840"/>
    </source>
</evidence>
<dbReference type="EMBL" id="JAODUO010000197">
    <property type="protein sequence ID" value="KAK2186522.1"/>
    <property type="molecule type" value="Genomic_DNA"/>
</dbReference>
<evidence type="ECO:0000256" key="5">
    <source>
        <dbReference type="ARBA" id="ARBA00022679"/>
    </source>
</evidence>
<dbReference type="InterPro" id="IPR011611">
    <property type="entry name" value="PfkB_dom"/>
</dbReference>
<name>A0AAD9P1Q0_RIDPI</name>
<organism evidence="15 16">
    <name type="scientific">Ridgeia piscesae</name>
    <name type="common">Tubeworm</name>
    <dbReference type="NCBI Taxonomy" id="27915"/>
    <lineage>
        <taxon>Eukaryota</taxon>
        <taxon>Metazoa</taxon>
        <taxon>Spiralia</taxon>
        <taxon>Lophotrochozoa</taxon>
        <taxon>Annelida</taxon>
        <taxon>Polychaeta</taxon>
        <taxon>Sedentaria</taxon>
        <taxon>Canalipalpata</taxon>
        <taxon>Sabellida</taxon>
        <taxon>Siboglinidae</taxon>
        <taxon>Ridgeia</taxon>
    </lineage>
</organism>
<evidence type="ECO:0000256" key="12">
    <source>
        <dbReference type="ARBA" id="ARBA00068771"/>
    </source>
</evidence>
<feature type="active site" description="Proton acceptor" evidence="13">
    <location>
        <position position="365"/>
    </location>
</feature>
<keyword evidence="7" id="KW-0547">Nucleotide-binding</keyword>
<dbReference type="GO" id="GO:0005634">
    <property type="term" value="C:nucleus"/>
    <property type="evidence" value="ECO:0007669"/>
    <property type="project" value="TreeGrafter"/>
</dbReference>
<keyword evidence="16" id="KW-1185">Reference proteome</keyword>
<comment type="similarity">
    <text evidence="3">Belongs to the carbohydrate kinase PfkB family.</text>
</comment>
<evidence type="ECO:0000256" key="6">
    <source>
        <dbReference type="ARBA" id="ARBA00022726"/>
    </source>
</evidence>
<proteinExistence type="inferred from homology"/>
<evidence type="ECO:0000259" key="14">
    <source>
        <dbReference type="Pfam" id="PF00294"/>
    </source>
</evidence>
<evidence type="ECO:0000256" key="4">
    <source>
        <dbReference type="ARBA" id="ARBA00012119"/>
    </source>
</evidence>
<comment type="pathway">
    <text evidence="2">Purine metabolism; AMP biosynthesis via salvage pathway; AMP from adenosine: step 1/1.</text>
</comment>
<comment type="catalytic activity">
    <reaction evidence="11">
        <text>adenosine + ATP = AMP + ADP + H(+)</text>
        <dbReference type="Rhea" id="RHEA:20824"/>
        <dbReference type="ChEBI" id="CHEBI:15378"/>
        <dbReference type="ChEBI" id="CHEBI:16335"/>
        <dbReference type="ChEBI" id="CHEBI:30616"/>
        <dbReference type="ChEBI" id="CHEBI:456215"/>
        <dbReference type="ChEBI" id="CHEBI:456216"/>
        <dbReference type="EC" id="2.7.1.20"/>
    </reaction>
</comment>
<dbReference type="GO" id="GO:0006144">
    <property type="term" value="P:purine nucleobase metabolic process"/>
    <property type="evidence" value="ECO:0007669"/>
    <property type="project" value="TreeGrafter"/>
</dbReference>
<evidence type="ECO:0000313" key="15">
    <source>
        <dbReference type="EMBL" id="KAK2186522.1"/>
    </source>
</evidence>
<dbReference type="GO" id="GO:0005524">
    <property type="term" value="F:ATP binding"/>
    <property type="evidence" value="ECO:0007669"/>
    <property type="project" value="UniProtKB-KW"/>
</dbReference>
<dbReference type="PANTHER" id="PTHR45769:SF3">
    <property type="entry name" value="ADENOSINE KINASE"/>
    <property type="match status" value="1"/>
</dbReference>
<evidence type="ECO:0000256" key="3">
    <source>
        <dbReference type="ARBA" id="ARBA00010688"/>
    </source>
</evidence>
<dbReference type="PRINTS" id="PR00989">
    <property type="entry name" value="ADENOKINASE"/>
</dbReference>
<evidence type="ECO:0000256" key="2">
    <source>
        <dbReference type="ARBA" id="ARBA00004801"/>
    </source>
</evidence>
<dbReference type="GO" id="GO:0004001">
    <property type="term" value="F:adenosine kinase activity"/>
    <property type="evidence" value="ECO:0007669"/>
    <property type="project" value="UniProtKB-EC"/>
</dbReference>
<gene>
    <name evidence="15" type="ORF">NP493_197g01004</name>
</gene>
<dbReference type="GO" id="GO:0005829">
    <property type="term" value="C:cytosol"/>
    <property type="evidence" value="ECO:0007669"/>
    <property type="project" value="TreeGrafter"/>
</dbReference>
<accession>A0AAD9P1Q0</accession>
<keyword evidence="5" id="KW-0808">Transferase</keyword>
<evidence type="ECO:0000256" key="13">
    <source>
        <dbReference type="PIRSR" id="PIRSR601805-1"/>
    </source>
</evidence>
<dbReference type="GO" id="GO:0006166">
    <property type="term" value="P:purine ribonucleoside salvage"/>
    <property type="evidence" value="ECO:0007669"/>
    <property type="project" value="UniProtKB-KW"/>
</dbReference>
<dbReference type="FunFam" id="3.40.1190.20:FF:000076">
    <property type="entry name" value="Adenosine kinase"/>
    <property type="match status" value="1"/>
</dbReference>
<dbReference type="InterPro" id="IPR029056">
    <property type="entry name" value="Ribokinase-like"/>
</dbReference>
<evidence type="ECO:0000256" key="1">
    <source>
        <dbReference type="ARBA" id="ARBA00001946"/>
    </source>
</evidence>
<reference evidence="15" key="1">
    <citation type="journal article" date="2023" name="Mol. Biol. Evol.">
        <title>Third-Generation Sequencing Reveals the Adaptive Role of the Epigenome in Three Deep-Sea Polychaetes.</title>
        <authorList>
            <person name="Perez M."/>
            <person name="Aroh O."/>
            <person name="Sun Y."/>
            <person name="Lan Y."/>
            <person name="Juniper S.K."/>
            <person name="Young C.R."/>
            <person name="Angers B."/>
            <person name="Qian P.Y."/>
        </authorList>
    </citation>
    <scope>NUCLEOTIDE SEQUENCE</scope>
    <source>
        <strain evidence="15">R07B-5</strain>
    </source>
</reference>
<evidence type="ECO:0000256" key="10">
    <source>
        <dbReference type="ARBA" id="ARBA00022842"/>
    </source>
</evidence>
<feature type="domain" description="Carbohydrate kinase PfkB" evidence="14">
    <location>
        <begin position="102"/>
        <end position="404"/>
    </location>
</feature>
<keyword evidence="6" id="KW-0660">Purine salvage</keyword>
<dbReference type="PANTHER" id="PTHR45769">
    <property type="entry name" value="ADENOSINE KINASE"/>
    <property type="match status" value="1"/>
</dbReference>
<comment type="cofactor">
    <cofactor evidence="1">
        <name>Mg(2+)</name>
        <dbReference type="ChEBI" id="CHEBI:18420"/>
    </cofactor>
</comment>
<dbReference type="Gene3D" id="3.30.1110.10">
    <property type="match status" value="1"/>
</dbReference>
<evidence type="ECO:0000256" key="8">
    <source>
        <dbReference type="ARBA" id="ARBA00022777"/>
    </source>
</evidence>
<evidence type="ECO:0000313" key="16">
    <source>
        <dbReference type="Proteomes" id="UP001209878"/>
    </source>
</evidence>
<keyword evidence="8" id="KW-0418">Kinase</keyword>
<dbReference type="EC" id="2.7.1.20" evidence="4"/>
<evidence type="ECO:0000256" key="11">
    <source>
        <dbReference type="ARBA" id="ARBA00051362"/>
    </source>
</evidence>
<evidence type="ECO:0000256" key="7">
    <source>
        <dbReference type="ARBA" id="ARBA00022741"/>
    </source>
</evidence>
<dbReference type="InterPro" id="IPR001805">
    <property type="entry name" value="Adenokinase"/>
</dbReference>